<dbReference type="Pfam" id="PF00842">
    <property type="entry name" value="Ala_racemase_C"/>
    <property type="match status" value="1"/>
</dbReference>
<evidence type="ECO:0000256" key="7">
    <source>
        <dbReference type="HAMAP-Rule" id="MF_01201"/>
    </source>
</evidence>
<dbReference type="Gene3D" id="3.20.20.10">
    <property type="entry name" value="Alanine racemase"/>
    <property type="match status" value="1"/>
</dbReference>
<dbReference type="HAMAP" id="MF_01201">
    <property type="entry name" value="Ala_racemase"/>
    <property type="match status" value="1"/>
</dbReference>
<proteinExistence type="inferred from homology"/>
<dbReference type="PANTHER" id="PTHR30511:SF0">
    <property type="entry name" value="ALANINE RACEMASE, CATABOLIC-RELATED"/>
    <property type="match status" value="1"/>
</dbReference>
<organism evidence="11 12">
    <name type="scientific">Rhizobium sullae</name>
    <name type="common">Rhizobium hedysari</name>
    <dbReference type="NCBI Taxonomy" id="50338"/>
    <lineage>
        <taxon>Bacteria</taxon>
        <taxon>Pseudomonadati</taxon>
        <taxon>Pseudomonadota</taxon>
        <taxon>Alphaproteobacteria</taxon>
        <taxon>Hyphomicrobiales</taxon>
        <taxon>Rhizobiaceae</taxon>
        <taxon>Rhizobium/Agrobacterium group</taxon>
        <taxon>Rhizobium</taxon>
    </lineage>
</organism>
<comment type="pathway">
    <text evidence="7">Amino-acid biosynthesis; D-alanine biosynthesis; D-alanine from L-alanine: step 1/1.</text>
</comment>
<feature type="binding site" evidence="7 9">
    <location>
        <position position="295"/>
    </location>
    <ligand>
        <name>substrate</name>
    </ligand>
</feature>
<dbReference type="PROSITE" id="PS00395">
    <property type="entry name" value="ALANINE_RACEMASE"/>
    <property type="match status" value="1"/>
</dbReference>
<dbReference type="PANTHER" id="PTHR30511">
    <property type="entry name" value="ALANINE RACEMASE"/>
    <property type="match status" value="1"/>
</dbReference>
<dbReference type="InterPro" id="IPR001608">
    <property type="entry name" value="Ala_racemase_N"/>
</dbReference>
<dbReference type="RefSeq" id="WP_100770843.1">
    <property type="nucleotide sequence ID" value="NZ_PIQN01000006.1"/>
</dbReference>
<comment type="catalytic activity">
    <reaction evidence="1 7">
        <text>L-alanine = D-alanine</text>
        <dbReference type="Rhea" id="RHEA:20249"/>
        <dbReference type="ChEBI" id="CHEBI:57416"/>
        <dbReference type="ChEBI" id="CHEBI:57972"/>
        <dbReference type="EC" id="5.1.1.1"/>
    </reaction>
</comment>
<feature type="modified residue" description="N6-(pyridoxal phosphate)lysine" evidence="7 8">
    <location>
        <position position="35"/>
    </location>
</feature>
<dbReference type="SMART" id="SM01005">
    <property type="entry name" value="Ala_racemase_C"/>
    <property type="match status" value="1"/>
</dbReference>
<dbReference type="EC" id="5.1.1.1" evidence="4 7"/>
<keyword evidence="6 7" id="KW-0413">Isomerase</keyword>
<evidence type="ECO:0000256" key="2">
    <source>
        <dbReference type="ARBA" id="ARBA00001933"/>
    </source>
</evidence>
<dbReference type="UniPathway" id="UPA00042">
    <property type="reaction ID" value="UER00497"/>
</dbReference>
<dbReference type="SUPFAM" id="SSF50621">
    <property type="entry name" value="Alanine racemase C-terminal domain-like"/>
    <property type="match status" value="1"/>
</dbReference>
<feature type="active site" description="Proton acceptor; specific for L-alanine" evidence="7">
    <location>
        <position position="247"/>
    </location>
</feature>
<evidence type="ECO:0000313" key="11">
    <source>
        <dbReference type="EMBL" id="PKA43763.1"/>
    </source>
</evidence>
<evidence type="ECO:0000256" key="6">
    <source>
        <dbReference type="ARBA" id="ARBA00023235"/>
    </source>
</evidence>
<dbReference type="InterPro" id="IPR029066">
    <property type="entry name" value="PLP-binding_barrel"/>
</dbReference>
<dbReference type="AlphaFoldDB" id="A0A2N0DCD2"/>
<feature type="domain" description="Alanine racemase C-terminal" evidence="10">
    <location>
        <begin position="226"/>
        <end position="352"/>
    </location>
</feature>
<dbReference type="GO" id="GO:0008784">
    <property type="term" value="F:alanine racemase activity"/>
    <property type="evidence" value="ECO:0007669"/>
    <property type="project" value="UniProtKB-UniRule"/>
</dbReference>
<dbReference type="Pfam" id="PF01168">
    <property type="entry name" value="Ala_racemase_N"/>
    <property type="match status" value="1"/>
</dbReference>
<sequence>MMSSGPELEIDLCAIGWNFRVLTALTAATVSAVVKSDAYGLGLEAVASGMAAAGCQSFFVADLSEAEKLRRILPRAAIYVLAPGYAADPTPYHKRSLVPVCNSPEDAICAALSVERAPYAVNLETGFHRFGLTFDDVRRLAQTETHVPALALSHLACAETRDAPANALQWNRFVSMCEMLRPRRRSLGASAAIWLGRRFHFDIIRAGSALYGLQMPTADPSPIRPVVRLCAPLVAVQTVSKREAVGYAATFTTSRVTRIGTLALGYSHGLPFAAANRISVSIGPHEAPLIGRVAMEYVTLDLTDVPESLCRPGIAVEVVGPHFAIDDLARAAQTNPQEVLLRLGAGCRRRYVNSPVGAAGGWGR</sequence>
<dbReference type="InterPro" id="IPR011079">
    <property type="entry name" value="Ala_racemase_C"/>
</dbReference>
<gene>
    <name evidence="11" type="primary">alr</name>
    <name evidence="11" type="ORF">CWR43_08995</name>
</gene>
<dbReference type="CDD" id="cd00430">
    <property type="entry name" value="PLPDE_III_AR"/>
    <property type="match status" value="1"/>
</dbReference>
<dbReference type="InterPro" id="IPR009006">
    <property type="entry name" value="Ala_racemase/Decarboxylase_C"/>
</dbReference>
<comment type="cofactor">
    <cofactor evidence="2 7 8">
        <name>pyridoxal 5'-phosphate</name>
        <dbReference type="ChEBI" id="CHEBI:597326"/>
    </cofactor>
</comment>
<keyword evidence="5 7" id="KW-0663">Pyridoxal phosphate</keyword>
<evidence type="ECO:0000313" key="12">
    <source>
        <dbReference type="Proteomes" id="UP000232164"/>
    </source>
</evidence>
<dbReference type="PRINTS" id="PR00992">
    <property type="entry name" value="ALARACEMASE"/>
</dbReference>
<reference evidence="11 12" key="2">
    <citation type="submission" date="2017-12" db="EMBL/GenBank/DDBJ databases">
        <title>Genome sequence of Rhizobium sullae HCNT1 isolated from Sulla coronaria nodules and featuring peculiar denitrification phenotypes.</title>
        <authorList>
            <person name="De Diego-Diaz B."/>
            <person name="Treu L."/>
            <person name="Campanaro S."/>
            <person name="Da Silva Duarte V."/>
            <person name="Basaglia M."/>
            <person name="Favaro L."/>
            <person name="Casella S."/>
            <person name="Squartini A."/>
        </authorList>
    </citation>
    <scope>NUCLEOTIDE SEQUENCE [LARGE SCALE GENOMIC DNA]</scope>
    <source>
        <strain evidence="11 12">HCNT1</strain>
    </source>
</reference>
<dbReference type="Gene3D" id="2.40.37.10">
    <property type="entry name" value="Lyase, Ornithine Decarboxylase, Chain A, domain 1"/>
    <property type="match status" value="1"/>
</dbReference>
<dbReference type="GO" id="GO:0005829">
    <property type="term" value="C:cytosol"/>
    <property type="evidence" value="ECO:0007669"/>
    <property type="project" value="TreeGrafter"/>
</dbReference>
<evidence type="ECO:0000256" key="8">
    <source>
        <dbReference type="PIRSR" id="PIRSR600821-50"/>
    </source>
</evidence>
<dbReference type="SUPFAM" id="SSF51419">
    <property type="entry name" value="PLP-binding barrel"/>
    <property type="match status" value="1"/>
</dbReference>
<dbReference type="GO" id="GO:0030170">
    <property type="term" value="F:pyridoxal phosphate binding"/>
    <property type="evidence" value="ECO:0007669"/>
    <property type="project" value="UniProtKB-UniRule"/>
</dbReference>
<dbReference type="NCBIfam" id="TIGR00492">
    <property type="entry name" value="alr"/>
    <property type="match status" value="1"/>
</dbReference>
<evidence type="ECO:0000256" key="5">
    <source>
        <dbReference type="ARBA" id="ARBA00022898"/>
    </source>
</evidence>
<dbReference type="Proteomes" id="UP000232164">
    <property type="component" value="Unassembled WGS sequence"/>
</dbReference>
<evidence type="ECO:0000256" key="9">
    <source>
        <dbReference type="PIRSR" id="PIRSR600821-52"/>
    </source>
</evidence>
<feature type="binding site" evidence="7 9">
    <location>
        <position position="129"/>
    </location>
    <ligand>
        <name>substrate</name>
    </ligand>
</feature>
<evidence type="ECO:0000256" key="4">
    <source>
        <dbReference type="ARBA" id="ARBA00013089"/>
    </source>
</evidence>
<comment type="function">
    <text evidence="7">Catalyzes the interconversion of L-alanine and D-alanine. May also act on other amino acids.</text>
</comment>
<comment type="similarity">
    <text evidence="3 7">Belongs to the alanine racemase family.</text>
</comment>
<comment type="caution">
    <text evidence="11">The sequence shown here is derived from an EMBL/GenBank/DDBJ whole genome shotgun (WGS) entry which is preliminary data.</text>
</comment>
<reference evidence="11 12" key="1">
    <citation type="submission" date="2017-11" db="EMBL/GenBank/DDBJ databases">
        <authorList>
            <person name="Han C.G."/>
        </authorList>
    </citation>
    <scope>NUCLEOTIDE SEQUENCE [LARGE SCALE GENOMIC DNA]</scope>
    <source>
        <strain evidence="11 12">HCNT1</strain>
    </source>
</reference>
<evidence type="ECO:0000256" key="1">
    <source>
        <dbReference type="ARBA" id="ARBA00000316"/>
    </source>
</evidence>
<dbReference type="GO" id="GO:0030632">
    <property type="term" value="P:D-alanine biosynthetic process"/>
    <property type="evidence" value="ECO:0007669"/>
    <property type="project" value="UniProtKB-UniRule"/>
</dbReference>
<name>A0A2N0DCD2_RHISU</name>
<dbReference type="InterPro" id="IPR000821">
    <property type="entry name" value="Ala_racemase"/>
</dbReference>
<dbReference type="InterPro" id="IPR020622">
    <property type="entry name" value="Ala_racemase_pyridoxalP-BS"/>
</dbReference>
<dbReference type="STRING" id="1041146.GCA_000427985_04452"/>
<protein>
    <recommendedName>
        <fullName evidence="4 7">Alanine racemase</fullName>
        <ecNumber evidence="4 7">5.1.1.1</ecNumber>
    </recommendedName>
</protein>
<evidence type="ECO:0000259" key="10">
    <source>
        <dbReference type="SMART" id="SM01005"/>
    </source>
</evidence>
<dbReference type="EMBL" id="PIQN01000006">
    <property type="protein sequence ID" value="PKA43763.1"/>
    <property type="molecule type" value="Genomic_DNA"/>
</dbReference>
<accession>A0A2N0DCD2</accession>
<evidence type="ECO:0000256" key="3">
    <source>
        <dbReference type="ARBA" id="ARBA00007880"/>
    </source>
</evidence>
<feature type="active site" description="Proton acceptor; specific for D-alanine" evidence="7">
    <location>
        <position position="35"/>
    </location>
</feature>